<name>A0A420HTR6_9PEZI</name>
<sequence>MLGVEGTGELQLSPLSYRRCALLLHSASADARVEHSKRSRTSFLFRQARTGGYCQAVTAQQICKAAVQFYL</sequence>
<keyword evidence="2" id="KW-1185">Reference proteome</keyword>
<feature type="non-terminal residue" evidence="1">
    <location>
        <position position="71"/>
    </location>
</feature>
<evidence type="ECO:0000313" key="2">
    <source>
        <dbReference type="Proteomes" id="UP000283383"/>
    </source>
</evidence>
<dbReference type="Proteomes" id="UP000283383">
    <property type="component" value="Unassembled WGS sequence"/>
</dbReference>
<dbReference type="AlphaFoldDB" id="A0A420HTR6"/>
<comment type="caution">
    <text evidence="1">The sequence shown here is derived from an EMBL/GenBank/DDBJ whole genome shotgun (WGS) entry which is preliminary data.</text>
</comment>
<evidence type="ECO:0000313" key="1">
    <source>
        <dbReference type="EMBL" id="RKF60797.1"/>
    </source>
</evidence>
<accession>A0A420HTR6</accession>
<organism evidence="1 2">
    <name type="scientific">Golovinomyces cichoracearum</name>
    <dbReference type="NCBI Taxonomy" id="62708"/>
    <lineage>
        <taxon>Eukaryota</taxon>
        <taxon>Fungi</taxon>
        <taxon>Dikarya</taxon>
        <taxon>Ascomycota</taxon>
        <taxon>Pezizomycotina</taxon>
        <taxon>Leotiomycetes</taxon>
        <taxon>Erysiphales</taxon>
        <taxon>Erysiphaceae</taxon>
        <taxon>Golovinomyces</taxon>
    </lineage>
</organism>
<proteinExistence type="predicted"/>
<gene>
    <name evidence="1" type="ORF">GcM3_162006</name>
</gene>
<dbReference type="EMBL" id="MCBQ01016204">
    <property type="protein sequence ID" value="RKF60797.1"/>
    <property type="molecule type" value="Genomic_DNA"/>
</dbReference>
<protein>
    <submittedName>
        <fullName evidence="1">Uncharacterized protein</fullName>
    </submittedName>
</protein>
<reference evidence="1 2" key="1">
    <citation type="journal article" date="2018" name="BMC Genomics">
        <title>Comparative genome analyses reveal sequence features reflecting distinct modes of host-adaptation between dicot and monocot powdery mildew.</title>
        <authorList>
            <person name="Wu Y."/>
            <person name="Ma X."/>
            <person name="Pan Z."/>
            <person name="Kale S.D."/>
            <person name="Song Y."/>
            <person name="King H."/>
            <person name="Zhang Q."/>
            <person name="Presley C."/>
            <person name="Deng X."/>
            <person name="Wei C.I."/>
            <person name="Xiao S."/>
        </authorList>
    </citation>
    <scope>NUCLEOTIDE SEQUENCE [LARGE SCALE GENOMIC DNA]</scope>
    <source>
        <strain evidence="1">UMSG3</strain>
    </source>
</reference>